<dbReference type="AlphaFoldDB" id="A0AA36I7F1"/>
<dbReference type="EMBL" id="CAUJNA010000903">
    <property type="protein sequence ID" value="CAJ1382461.1"/>
    <property type="molecule type" value="Genomic_DNA"/>
</dbReference>
<comment type="caution">
    <text evidence="2">The sequence shown here is derived from an EMBL/GenBank/DDBJ whole genome shotgun (WGS) entry which is preliminary data.</text>
</comment>
<feature type="transmembrane region" description="Helical" evidence="1">
    <location>
        <begin position="115"/>
        <end position="137"/>
    </location>
</feature>
<evidence type="ECO:0000313" key="2">
    <source>
        <dbReference type="EMBL" id="CAJ1382461.1"/>
    </source>
</evidence>
<feature type="non-terminal residue" evidence="2">
    <location>
        <position position="1"/>
    </location>
</feature>
<reference evidence="2" key="1">
    <citation type="submission" date="2023-08" db="EMBL/GenBank/DDBJ databases">
        <authorList>
            <person name="Chen Y."/>
            <person name="Shah S."/>
            <person name="Dougan E. K."/>
            <person name="Thang M."/>
            <person name="Chan C."/>
        </authorList>
    </citation>
    <scope>NUCLEOTIDE SEQUENCE</scope>
</reference>
<dbReference type="Proteomes" id="UP001178507">
    <property type="component" value="Unassembled WGS sequence"/>
</dbReference>
<protein>
    <submittedName>
        <fullName evidence="2">Uncharacterized protein</fullName>
    </submittedName>
</protein>
<sequence>SQLRRRARAQLPSVARLAPAMPLRCLDAALLPPPQAAAPKLRRTEDSQSDFLAAPSVKKITRTQATSFLFADRPAAFNYTVEEAAHHAQHADEESKSIQKALAKDHSVTAEEAKFLSVLAGPLTFLTSIFAITAAYLEVQNGWMLVQKAKMIKEETLLTRLRGSTEAA</sequence>
<keyword evidence="1" id="KW-0472">Membrane</keyword>
<keyword evidence="1" id="KW-0812">Transmembrane</keyword>
<keyword evidence="3" id="KW-1185">Reference proteome</keyword>
<proteinExistence type="predicted"/>
<evidence type="ECO:0000313" key="3">
    <source>
        <dbReference type="Proteomes" id="UP001178507"/>
    </source>
</evidence>
<accession>A0AA36I7F1</accession>
<organism evidence="2 3">
    <name type="scientific">Effrenium voratum</name>
    <dbReference type="NCBI Taxonomy" id="2562239"/>
    <lineage>
        <taxon>Eukaryota</taxon>
        <taxon>Sar</taxon>
        <taxon>Alveolata</taxon>
        <taxon>Dinophyceae</taxon>
        <taxon>Suessiales</taxon>
        <taxon>Symbiodiniaceae</taxon>
        <taxon>Effrenium</taxon>
    </lineage>
</organism>
<evidence type="ECO:0000256" key="1">
    <source>
        <dbReference type="SAM" id="Phobius"/>
    </source>
</evidence>
<name>A0AA36I7F1_9DINO</name>
<gene>
    <name evidence="2" type="ORF">EVOR1521_LOCUS9828</name>
</gene>
<keyword evidence="1" id="KW-1133">Transmembrane helix</keyword>